<dbReference type="OrthoDB" id="9802426at2"/>
<sequence>MSLSGTTSAASTSPQGSTGSSSPSALVRGDLHLRFDAGCVLWRGRAVPVTATELKMLHVLARTPGAAVGYRELYDLVHGPGFMAGKGKAGYRTNVRAFIKRIRRKFRDVDQGFDAIGNDPGTGYLWRV</sequence>
<keyword evidence="6" id="KW-1185">Reference proteome</keyword>
<name>A0A255Z5Y9_9PROT</name>
<accession>A0A255Z5Y9</accession>
<dbReference type="Proteomes" id="UP000216998">
    <property type="component" value="Unassembled WGS sequence"/>
</dbReference>
<dbReference type="Gene3D" id="1.10.10.10">
    <property type="entry name" value="Winged helix-like DNA-binding domain superfamily/Winged helix DNA-binding domain"/>
    <property type="match status" value="1"/>
</dbReference>
<dbReference type="RefSeq" id="WP_094453546.1">
    <property type="nucleotide sequence ID" value="NZ_NOXU01000019.1"/>
</dbReference>
<dbReference type="Pfam" id="PF00486">
    <property type="entry name" value="Trans_reg_C"/>
    <property type="match status" value="1"/>
</dbReference>
<dbReference type="InterPro" id="IPR001867">
    <property type="entry name" value="OmpR/PhoB-type_DNA-bd"/>
</dbReference>
<dbReference type="SUPFAM" id="SSF46894">
    <property type="entry name" value="C-terminal effector domain of the bipartite response regulators"/>
    <property type="match status" value="1"/>
</dbReference>
<dbReference type="CDD" id="cd00383">
    <property type="entry name" value="trans_reg_C"/>
    <property type="match status" value="1"/>
</dbReference>
<dbReference type="PROSITE" id="PS51755">
    <property type="entry name" value="OMPR_PHOB"/>
    <property type="match status" value="1"/>
</dbReference>
<feature type="DNA-binding region" description="OmpR/PhoB-type" evidence="2">
    <location>
        <begin position="23"/>
        <end position="128"/>
    </location>
</feature>
<dbReference type="EMBL" id="NOXU01000019">
    <property type="protein sequence ID" value="OYQ36943.1"/>
    <property type="molecule type" value="Genomic_DNA"/>
</dbReference>
<dbReference type="InterPro" id="IPR036388">
    <property type="entry name" value="WH-like_DNA-bd_sf"/>
</dbReference>
<feature type="region of interest" description="Disordered" evidence="3">
    <location>
        <begin position="1"/>
        <end position="24"/>
    </location>
</feature>
<reference evidence="5 6" key="1">
    <citation type="submission" date="2017-07" db="EMBL/GenBank/DDBJ databases">
        <title>Niveispirillum cyanobacteriorum sp. nov., isolated from cyanobacterial aggregates in a eutrophic lake.</title>
        <authorList>
            <person name="Cai H."/>
        </authorList>
    </citation>
    <scope>NUCLEOTIDE SEQUENCE [LARGE SCALE GENOMIC DNA]</scope>
    <source>
        <strain evidence="6">TH1-14</strain>
    </source>
</reference>
<dbReference type="GO" id="GO:0006355">
    <property type="term" value="P:regulation of DNA-templated transcription"/>
    <property type="evidence" value="ECO:0007669"/>
    <property type="project" value="InterPro"/>
</dbReference>
<organism evidence="5 6">
    <name type="scientific">Niveispirillum lacus</name>
    <dbReference type="NCBI Taxonomy" id="1981099"/>
    <lineage>
        <taxon>Bacteria</taxon>
        <taxon>Pseudomonadati</taxon>
        <taxon>Pseudomonadota</taxon>
        <taxon>Alphaproteobacteria</taxon>
        <taxon>Rhodospirillales</taxon>
        <taxon>Azospirillaceae</taxon>
        <taxon>Niveispirillum</taxon>
    </lineage>
</organism>
<evidence type="ECO:0000259" key="4">
    <source>
        <dbReference type="PROSITE" id="PS51755"/>
    </source>
</evidence>
<comment type="caution">
    <text evidence="5">The sequence shown here is derived from an EMBL/GenBank/DDBJ whole genome shotgun (WGS) entry which is preliminary data.</text>
</comment>
<gene>
    <name evidence="5" type="ORF">CHU95_02855</name>
</gene>
<dbReference type="AlphaFoldDB" id="A0A255Z5Y9"/>
<dbReference type="SMART" id="SM00862">
    <property type="entry name" value="Trans_reg_C"/>
    <property type="match status" value="1"/>
</dbReference>
<feature type="domain" description="OmpR/PhoB-type" evidence="4">
    <location>
        <begin position="23"/>
        <end position="128"/>
    </location>
</feature>
<evidence type="ECO:0000313" key="5">
    <source>
        <dbReference type="EMBL" id="OYQ36943.1"/>
    </source>
</evidence>
<protein>
    <recommendedName>
        <fullName evidence="4">OmpR/PhoB-type domain-containing protein</fullName>
    </recommendedName>
</protein>
<evidence type="ECO:0000256" key="3">
    <source>
        <dbReference type="SAM" id="MobiDB-lite"/>
    </source>
</evidence>
<evidence type="ECO:0000256" key="1">
    <source>
        <dbReference type="ARBA" id="ARBA00023125"/>
    </source>
</evidence>
<dbReference type="GO" id="GO:0003677">
    <property type="term" value="F:DNA binding"/>
    <property type="evidence" value="ECO:0007669"/>
    <property type="project" value="UniProtKB-UniRule"/>
</dbReference>
<dbReference type="InterPro" id="IPR016032">
    <property type="entry name" value="Sig_transdc_resp-reg_C-effctor"/>
</dbReference>
<evidence type="ECO:0000313" key="6">
    <source>
        <dbReference type="Proteomes" id="UP000216998"/>
    </source>
</evidence>
<dbReference type="GO" id="GO:0000160">
    <property type="term" value="P:phosphorelay signal transduction system"/>
    <property type="evidence" value="ECO:0007669"/>
    <property type="project" value="InterPro"/>
</dbReference>
<proteinExistence type="predicted"/>
<evidence type="ECO:0000256" key="2">
    <source>
        <dbReference type="PROSITE-ProRule" id="PRU01091"/>
    </source>
</evidence>
<keyword evidence="1 2" id="KW-0238">DNA-binding</keyword>